<dbReference type="Proteomes" id="UP000281553">
    <property type="component" value="Unassembled WGS sequence"/>
</dbReference>
<evidence type="ECO:0000313" key="2">
    <source>
        <dbReference type="Proteomes" id="UP000281553"/>
    </source>
</evidence>
<sequence length="108" mass="12160">MISEGCDILLDASQVFVRQGTLAQVTVGKSNCPCPRIPQIGSISPEHKERLRQVLLFTNYLLITTRTGNGRLRLAKPDVDAEDSIAQRYRESYRAILAYNFSWQDGNC</sequence>
<proteinExistence type="predicted"/>
<keyword evidence="2" id="KW-1185">Reference proteome</keyword>
<evidence type="ECO:0000313" key="1">
    <source>
        <dbReference type="EMBL" id="VDN30887.1"/>
    </source>
</evidence>
<name>A0A3P7N8V2_DIBLA</name>
<dbReference type="AlphaFoldDB" id="A0A3P7N8V2"/>
<gene>
    <name evidence="1" type="ORF">DILT_LOCUS15637</name>
</gene>
<dbReference type="InterPro" id="IPR011993">
    <property type="entry name" value="PH-like_dom_sf"/>
</dbReference>
<dbReference type="OrthoDB" id="10254377at2759"/>
<dbReference type="Gene3D" id="2.30.29.30">
    <property type="entry name" value="Pleckstrin-homology domain (PH domain)/Phosphotyrosine-binding domain (PTB)"/>
    <property type="match status" value="1"/>
</dbReference>
<protein>
    <submittedName>
        <fullName evidence="1">Uncharacterized protein</fullName>
    </submittedName>
</protein>
<organism evidence="1 2">
    <name type="scientific">Dibothriocephalus latus</name>
    <name type="common">Fish tapeworm</name>
    <name type="synonym">Diphyllobothrium latum</name>
    <dbReference type="NCBI Taxonomy" id="60516"/>
    <lineage>
        <taxon>Eukaryota</taxon>
        <taxon>Metazoa</taxon>
        <taxon>Spiralia</taxon>
        <taxon>Lophotrochozoa</taxon>
        <taxon>Platyhelminthes</taxon>
        <taxon>Cestoda</taxon>
        <taxon>Eucestoda</taxon>
        <taxon>Diphyllobothriidea</taxon>
        <taxon>Diphyllobothriidae</taxon>
        <taxon>Dibothriocephalus</taxon>
    </lineage>
</organism>
<dbReference type="EMBL" id="UYRU01080260">
    <property type="protein sequence ID" value="VDN30887.1"/>
    <property type="molecule type" value="Genomic_DNA"/>
</dbReference>
<accession>A0A3P7N8V2</accession>
<reference evidence="1 2" key="1">
    <citation type="submission" date="2018-11" db="EMBL/GenBank/DDBJ databases">
        <authorList>
            <consortium name="Pathogen Informatics"/>
        </authorList>
    </citation>
    <scope>NUCLEOTIDE SEQUENCE [LARGE SCALE GENOMIC DNA]</scope>
</reference>